<name>A0AA41QGG2_9MICO</name>
<evidence type="ECO:0000256" key="4">
    <source>
        <dbReference type="ARBA" id="ARBA00013346"/>
    </source>
</evidence>
<keyword evidence="7" id="KW-0808">Transferase</keyword>
<dbReference type="GO" id="GO:0005737">
    <property type="term" value="C:cytoplasm"/>
    <property type="evidence" value="ECO:0007669"/>
    <property type="project" value="UniProtKB-SubCell"/>
</dbReference>
<accession>A0AA41QGG2</accession>
<reference evidence="13" key="1">
    <citation type="submission" date="2022-01" db="EMBL/GenBank/DDBJ databases">
        <title>Antribacter sp. nov., isolated from Guizhou of China.</title>
        <authorList>
            <person name="Chengliang C."/>
            <person name="Ya Z."/>
        </authorList>
    </citation>
    <scope>NUCLEOTIDE SEQUENCE</scope>
    <source>
        <strain evidence="13">KLBMP 9083</strain>
    </source>
</reference>
<evidence type="ECO:0000256" key="8">
    <source>
        <dbReference type="ARBA" id="ARBA00022691"/>
    </source>
</evidence>
<keyword evidence="8" id="KW-0949">S-adenosyl-L-methionine</keyword>
<dbReference type="EC" id="2.1.1.77" evidence="3"/>
<comment type="similarity">
    <text evidence="2">Belongs to the methyltransferase superfamily. L-isoaspartyl/D-aspartyl protein methyltransferase family.</text>
</comment>
<dbReference type="AlphaFoldDB" id="A0AA41QGG2"/>
<comment type="subcellular location">
    <subcellularLocation>
        <location evidence="1">Cytoplasm</location>
    </subcellularLocation>
</comment>
<dbReference type="InterPro" id="IPR000682">
    <property type="entry name" value="PCMT"/>
</dbReference>
<keyword evidence="6" id="KW-0489">Methyltransferase</keyword>
<organism evidence="13 14">
    <name type="scientific">Antribacter soli</name>
    <dbReference type="NCBI Taxonomy" id="2910976"/>
    <lineage>
        <taxon>Bacteria</taxon>
        <taxon>Bacillati</taxon>
        <taxon>Actinomycetota</taxon>
        <taxon>Actinomycetes</taxon>
        <taxon>Micrococcales</taxon>
        <taxon>Promicromonosporaceae</taxon>
        <taxon>Antribacter</taxon>
    </lineage>
</organism>
<evidence type="ECO:0000256" key="9">
    <source>
        <dbReference type="ARBA" id="ARBA00030757"/>
    </source>
</evidence>
<dbReference type="InterPro" id="IPR029063">
    <property type="entry name" value="SAM-dependent_MTases_sf"/>
</dbReference>
<gene>
    <name evidence="13" type="ORF">L1785_11690</name>
</gene>
<dbReference type="CDD" id="cd02440">
    <property type="entry name" value="AdoMet_MTases"/>
    <property type="match status" value="1"/>
</dbReference>
<dbReference type="Gene3D" id="3.40.50.150">
    <property type="entry name" value="Vaccinia Virus protein VP39"/>
    <property type="match status" value="1"/>
</dbReference>
<evidence type="ECO:0000256" key="7">
    <source>
        <dbReference type="ARBA" id="ARBA00022679"/>
    </source>
</evidence>
<comment type="caution">
    <text evidence="13">The sequence shown here is derived from an EMBL/GenBank/DDBJ whole genome shotgun (WGS) entry which is preliminary data.</text>
</comment>
<evidence type="ECO:0000256" key="5">
    <source>
        <dbReference type="ARBA" id="ARBA00022490"/>
    </source>
</evidence>
<evidence type="ECO:0000256" key="1">
    <source>
        <dbReference type="ARBA" id="ARBA00004496"/>
    </source>
</evidence>
<dbReference type="PANTHER" id="PTHR11579">
    <property type="entry name" value="PROTEIN-L-ISOASPARTATE O-METHYLTRANSFERASE"/>
    <property type="match status" value="1"/>
</dbReference>
<feature type="region of interest" description="Disordered" evidence="12">
    <location>
        <begin position="30"/>
        <end position="57"/>
    </location>
</feature>
<dbReference type="EMBL" id="JAKGSG010000034">
    <property type="protein sequence ID" value="MCF4121644.1"/>
    <property type="molecule type" value="Genomic_DNA"/>
</dbReference>
<dbReference type="SUPFAM" id="SSF53335">
    <property type="entry name" value="S-adenosyl-L-methionine-dependent methyltransferases"/>
    <property type="match status" value="1"/>
</dbReference>
<evidence type="ECO:0000256" key="11">
    <source>
        <dbReference type="ARBA" id="ARBA00031350"/>
    </source>
</evidence>
<keyword evidence="14" id="KW-1185">Reference proteome</keyword>
<keyword evidence="5" id="KW-0963">Cytoplasm</keyword>
<evidence type="ECO:0000256" key="12">
    <source>
        <dbReference type="SAM" id="MobiDB-lite"/>
    </source>
</evidence>
<evidence type="ECO:0000313" key="14">
    <source>
        <dbReference type="Proteomes" id="UP001165405"/>
    </source>
</evidence>
<evidence type="ECO:0000256" key="3">
    <source>
        <dbReference type="ARBA" id="ARBA00011890"/>
    </source>
</evidence>
<dbReference type="GO" id="GO:0032259">
    <property type="term" value="P:methylation"/>
    <property type="evidence" value="ECO:0007669"/>
    <property type="project" value="UniProtKB-KW"/>
</dbReference>
<dbReference type="PANTHER" id="PTHR11579:SF0">
    <property type="entry name" value="PROTEIN-L-ISOASPARTATE(D-ASPARTATE) O-METHYLTRANSFERASE"/>
    <property type="match status" value="1"/>
</dbReference>
<evidence type="ECO:0000256" key="6">
    <source>
        <dbReference type="ARBA" id="ARBA00022603"/>
    </source>
</evidence>
<dbReference type="RefSeq" id="WP_236089444.1">
    <property type="nucleotide sequence ID" value="NZ_JAKGSG010000034.1"/>
</dbReference>
<dbReference type="GO" id="GO:0004719">
    <property type="term" value="F:protein-L-isoaspartate (D-aspartate) O-methyltransferase activity"/>
    <property type="evidence" value="ECO:0007669"/>
    <property type="project" value="UniProtKB-EC"/>
</dbReference>
<evidence type="ECO:0000256" key="2">
    <source>
        <dbReference type="ARBA" id="ARBA00005369"/>
    </source>
</evidence>
<evidence type="ECO:0000313" key="13">
    <source>
        <dbReference type="EMBL" id="MCF4121644.1"/>
    </source>
</evidence>
<sequence>MLPDPGTAPHPSHDGEDAVAHAMRTVARRDFLPRSQRPLAAQDRPLPIGRGQTSSQPTTVATMLRLLRVPVGARVLDVGAGSGWTTALLAAITGPGGEVLGVEREPALAAWGAANVEATGMGWAQVVLAQPGTLGMPRPGGWDRILVSASAKDLPGALVDQLGFGGRLVIPVRSTMMLVERLPDGTTRVTDHGSYRFVPLIED</sequence>
<protein>
    <recommendedName>
        <fullName evidence="4">Protein-L-isoaspartate O-methyltransferase</fullName>
        <ecNumber evidence="3">2.1.1.77</ecNumber>
    </recommendedName>
    <alternativeName>
        <fullName evidence="11">L-isoaspartyl protein carboxyl methyltransferase</fullName>
    </alternativeName>
    <alternativeName>
        <fullName evidence="9">Protein L-isoaspartyl methyltransferase</fullName>
    </alternativeName>
    <alternativeName>
        <fullName evidence="10">Protein-beta-aspartate methyltransferase</fullName>
    </alternativeName>
</protein>
<proteinExistence type="inferred from homology"/>
<dbReference type="Pfam" id="PF01135">
    <property type="entry name" value="PCMT"/>
    <property type="match status" value="1"/>
</dbReference>
<evidence type="ECO:0000256" key="10">
    <source>
        <dbReference type="ARBA" id="ARBA00031323"/>
    </source>
</evidence>
<dbReference type="Proteomes" id="UP001165405">
    <property type="component" value="Unassembled WGS sequence"/>
</dbReference>